<comment type="function">
    <text evidence="1">Receptor for netrin required for axon guidance. Mediates axon repulsion of neuronal growth cones in the developing nervous system upon ligand binding.</text>
</comment>
<keyword evidence="4" id="KW-1185">Reference proteome</keyword>
<proteinExistence type="inferred from homology"/>
<feature type="compositionally biased region" description="Basic and acidic residues" evidence="2">
    <location>
        <begin position="888"/>
        <end position="908"/>
    </location>
</feature>
<feature type="region of interest" description="Disordered" evidence="2">
    <location>
        <begin position="131"/>
        <end position="319"/>
    </location>
</feature>
<feature type="region of interest" description="Disordered" evidence="2">
    <location>
        <begin position="721"/>
        <end position="802"/>
    </location>
</feature>
<feature type="compositionally biased region" description="Low complexity" evidence="2">
    <location>
        <begin position="306"/>
        <end position="317"/>
    </location>
</feature>
<dbReference type="PANTHER" id="PTHR12582">
    <property type="entry name" value="NETRIN RECEPTOR UNC5"/>
    <property type="match status" value="1"/>
</dbReference>
<feature type="compositionally biased region" description="Polar residues" evidence="2">
    <location>
        <begin position="280"/>
        <end position="289"/>
    </location>
</feature>
<dbReference type="EMBL" id="OV696686">
    <property type="protein sequence ID" value="CAH1228469.1"/>
    <property type="molecule type" value="Genomic_DNA"/>
</dbReference>
<dbReference type="Gene3D" id="2.60.220.30">
    <property type="match status" value="1"/>
</dbReference>
<name>A0A8J9V7B2_BRALA</name>
<dbReference type="Proteomes" id="UP000838412">
    <property type="component" value="Chromosome 1"/>
</dbReference>
<gene>
    <name evidence="3" type="primary">Hypp202</name>
    <name evidence="3" type="ORF">BLAG_LOCUS665</name>
</gene>
<evidence type="ECO:0000256" key="1">
    <source>
        <dbReference type="RuleBase" id="RU367033"/>
    </source>
</evidence>
<dbReference type="InterPro" id="IPR037936">
    <property type="entry name" value="UNC5A-D"/>
</dbReference>
<evidence type="ECO:0000313" key="4">
    <source>
        <dbReference type="Proteomes" id="UP000838412"/>
    </source>
</evidence>
<dbReference type="PANTHER" id="PTHR12582:SF41">
    <property type="entry name" value="UNC5C-LIKE PROTEIN"/>
    <property type="match status" value="1"/>
</dbReference>
<keyword evidence="1" id="KW-0675">Receptor</keyword>
<organism evidence="3 4">
    <name type="scientific">Branchiostoma lanceolatum</name>
    <name type="common">Common lancelet</name>
    <name type="synonym">Amphioxus lanceolatum</name>
    <dbReference type="NCBI Taxonomy" id="7740"/>
    <lineage>
        <taxon>Eukaryota</taxon>
        <taxon>Metazoa</taxon>
        <taxon>Chordata</taxon>
        <taxon>Cephalochordata</taxon>
        <taxon>Leptocardii</taxon>
        <taxon>Amphioxiformes</taxon>
        <taxon>Branchiostomatidae</taxon>
        <taxon>Branchiostoma</taxon>
    </lineage>
</organism>
<reference evidence="3" key="1">
    <citation type="submission" date="2022-01" db="EMBL/GenBank/DDBJ databases">
        <authorList>
            <person name="Braso-Vives M."/>
        </authorList>
    </citation>
    <scope>NUCLEOTIDE SEQUENCE</scope>
</reference>
<comment type="similarity">
    <text evidence="1">Belongs to the unc-5 family.</text>
</comment>
<feature type="compositionally biased region" description="Basic and acidic residues" evidence="2">
    <location>
        <begin position="167"/>
        <end position="191"/>
    </location>
</feature>
<dbReference type="OrthoDB" id="10033456at2759"/>
<feature type="compositionally biased region" description="Basic and acidic residues" evidence="2">
    <location>
        <begin position="208"/>
        <end position="231"/>
    </location>
</feature>
<feature type="compositionally biased region" description="Basic and acidic residues" evidence="2">
    <location>
        <begin position="864"/>
        <end position="875"/>
    </location>
</feature>
<keyword evidence="1" id="KW-0393">Immunoglobulin domain</keyword>
<evidence type="ECO:0000256" key="2">
    <source>
        <dbReference type="SAM" id="MobiDB-lite"/>
    </source>
</evidence>
<keyword evidence="1" id="KW-0217">Developmental protein</keyword>
<dbReference type="GO" id="GO:0005886">
    <property type="term" value="C:plasma membrane"/>
    <property type="evidence" value="ECO:0007669"/>
    <property type="project" value="UniProtKB-SubCell"/>
</dbReference>
<feature type="compositionally biased region" description="Basic and acidic residues" evidence="2">
    <location>
        <begin position="150"/>
        <end position="159"/>
    </location>
</feature>
<feature type="compositionally biased region" description="Polar residues" evidence="2">
    <location>
        <begin position="732"/>
        <end position="766"/>
    </location>
</feature>
<dbReference type="GO" id="GO:0005042">
    <property type="term" value="F:netrin receptor activity"/>
    <property type="evidence" value="ECO:0007669"/>
    <property type="project" value="UniProtKB-UniRule"/>
</dbReference>
<evidence type="ECO:0000313" key="3">
    <source>
        <dbReference type="EMBL" id="CAH1228469.1"/>
    </source>
</evidence>
<sequence length="976" mass="106410">MSRRKNYDLTTDHSKGVKSGAVTFIKQQPLIVVEGPSEDSPDRFAFHHHLERSDSGVSDVTMTVTRLMPTERGTPSGGACSNHHEQRESGIFDGDGDIARPDTDCNRLSTLSTDSGRPTCMEGILDENLPLRERAKNTTEEEWEGNAVGTDKHEEHRDTANNSDAPVGKEEVTKEELVKKPWRFSKLENSRPRRYSGSPNTSVPPLHNESKYSAFDKMESRIGKNGPDRLKIPLHGGQSSDSQAGPEHVQGTNLPSDDLLTDCASPGFDTDPPLEENENMNDSQDTTAQETRREPATRGGHGAEQGAGSDAADMADGQVSKTWDHADSCAILPVYDARGKFSHAGGCLELRYNRTTVRLDVPAGAVPTGATKELFIRVLPSRGQVEPTAVFCGPHGTVFEKRVTLSYSTDEDGSQAAVQGFLTPTDFGDPTSWHDISDDPDTSFRSEDGRHHFMLKHFTGCTSGGNGAPQRARLQQQEDVVKTFHLYHDYQVFEANGKMMTFLILRLYIADEDQTEDIEAREGQLGGRPCDAPRCLTFTADNHNPLQISLSHPLEHGWNFVGPHLQTVDIMTIRSTRLTSCQFRLSSGHNAAMSAHCNVELSQLDNTSNVIMGVNIVPPQLQCCCQGRPNRQLVDERHCRNNPEHGGSDHEENLQGAVGGHVTTSHLPVSQSAEETESAQRNGKHAVEDVCPCQNCQVHMEGQSCHTNDACTGCHLCTEESTSETSMPTHPGTASQSLQETSHQTGLSTQVPDHPAQESSQASNPPTELAAHDYPEGPEQNSWDLGAAANPPVPPPQAAGKLHKLRKNVKARFAQVLSSGKQKTKSKPPKEQTAAAMLEDQAVTEVTRGENSRDPNLPTSTQEARPDTQPSKKDSAYISGVPEEVEERVDPPEAHQHLQRDSGVHSGEDSCPQLPGQVSQELGNPAEDTTDENHIDQEVSIKQTSRADQPSKKDSAYISGVPDESEAEDVHGGSLM</sequence>
<protein>
    <recommendedName>
        <fullName evidence="1">Netrin receptor UNC5</fullName>
    </recommendedName>
</protein>
<dbReference type="AlphaFoldDB" id="A0A8J9V7B2"/>
<comment type="subcellular location">
    <subcellularLocation>
        <location evidence="1">Cell membrane</location>
        <topology evidence="1">Single-pass type I membrane protein</topology>
    </subcellularLocation>
</comment>
<accession>A0A8J9V7B2</accession>
<feature type="region of interest" description="Disordered" evidence="2">
    <location>
        <begin position="816"/>
        <end position="976"/>
    </location>
</feature>